<feature type="domain" description="Hemocyanin N-terminal" evidence="4">
    <location>
        <begin position="27"/>
        <end position="149"/>
    </location>
</feature>
<feature type="domain" description="Hemocyanin middle" evidence="3">
    <location>
        <begin position="824"/>
        <end position="1070"/>
    </location>
</feature>
<dbReference type="GO" id="GO:0045735">
    <property type="term" value="F:nutrient reservoir activity"/>
    <property type="evidence" value="ECO:0007669"/>
    <property type="project" value="UniProtKB-KW"/>
</dbReference>
<evidence type="ECO:0000313" key="7">
    <source>
        <dbReference type="Proteomes" id="UP000183832"/>
    </source>
</evidence>
<dbReference type="GO" id="GO:0097009">
    <property type="term" value="P:energy homeostasis"/>
    <property type="evidence" value="ECO:0007669"/>
    <property type="project" value="UniProtKB-ARBA"/>
</dbReference>
<dbReference type="InterPro" id="IPR000896">
    <property type="entry name" value="Hemocyanin/hexamerin_mid_dom"/>
</dbReference>
<dbReference type="InterPro" id="IPR014756">
    <property type="entry name" value="Ig_E-set"/>
</dbReference>
<dbReference type="OrthoDB" id="6371642at2759"/>
<dbReference type="Gene3D" id="1.10.1280.10">
    <property type="entry name" value="Di-copper center containing domain from catechol oxidase"/>
    <property type="match status" value="2"/>
</dbReference>
<dbReference type="InterPro" id="IPR005203">
    <property type="entry name" value="Hemocyanin_C"/>
</dbReference>
<dbReference type="Gene3D" id="2.60.40.1520">
    <property type="entry name" value="Hemocyanin, C-terminal domain"/>
    <property type="match status" value="2"/>
</dbReference>
<dbReference type="InterPro" id="IPR036697">
    <property type="entry name" value="Hemocyanin_N_sf"/>
</dbReference>
<dbReference type="STRING" id="568069.A0A1J1I3Z4"/>
<dbReference type="GO" id="GO:0005615">
    <property type="term" value="C:extracellular space"/>
    <property type="evidence" value="ECO:0007669"/>
    <property type="project" value="UniProtKB-ARBA"/>
</dbReference>
<proteinExistence type="predicted"/>
<dbReference type="PANTHER" id="PTHR11511:SF5">
    <property type="entry name" value="FAT-BODY PROTEIN 1-RELATED"/>
    <property type="match status" value="1"/>
</dbReference>
<feature type="domain" description="Hemocyanin middle" evidence="3">
    <location>
        <begin position="155"/>
        <end position="401"/>
    </location>
</feature>
<reference evidence="6 7" key="1">
    <citation type="submission" date="2015-04" db="EMBL/GenBank/DDBJ databases">
        <authorList>
            <person name="Syromyatnikov M.Y."/>
            <person name="Popov V.N."/>
        </authorList>
    </citation>
    <scope>NUCLEOTIDE SEQUENCE [LARGE SCALE GENOMIC DNA]</scope>
</reference>
<dbReference type="Gene3D" id="1.20.1370.10">
    <property type="entry name" value="Hemocyanin, N-terminal domain"/>
    <property type="match status" value="2"/>
</dbReference>
<evidence type="ECO:0000256" key="1">
    <source>
        <dbReference type="ARBA" id="ARBA00022761"/>
    </source>
</evidence>
<dbReference type="EMBL" id="CVRI01000040">
    <property type="protein sequence ID" value="CRK95024.1"/>
    <property type="molecule type" value="Genomic_DNA"/>
</dbReference>
<dbReference type="SUPFAM" id="SSF48056">
    <property type="entry name" value="Di-copper centre-containing domain"/>
    <property type="match status" value="2"/>
</dbReference>
<dbReference type="Pfam" id="PF03723">
    <property type="entry name" value="Hemocyanin_C"/>
    <property type="match status" value="2"/>
</dbReference>
<gene>
    <name evidence="6" type="ORF">CLUMA_CG008510</name>
</gene>
<accession>A0A1J1I3Z4</accession>
<evidence type="ECO:0000259" key="5">
    <source>
        <dbReference type="Pfam" id="PF03723"/>
    </source>
</evidence>
<dbReference type="InterPro" id="IPR013788">
    <property type="entry name" value="Hemocyanin/hexamerin"/>
</dbReference>
<keyword evidence="2" id="KW-0732">Signal</keyword>
<name>A0A1J1I3Z4_9DIPT</name>
<dbReference type="Proteomes" id="UP000183832">
    <property type="component" value="Unassembled WGS sequence"/>
</dbReference>
<dbReference type="SUPFAM" id="SSF48050">
    <property type="entry name" value="Hemocyanin, N-terminal domain"/>
    <property type="match status" value="2"/>
</dbReference>
<evidence type="ECO:0000256" key="2">
    <source>
        <dbReference type="SAM" id="SignalP"/>
    </source>
</evidence>
<dbReference type="SUPFAM" id="SSF81296">
    <property type="entry name" value="E set domains"/>
    <property type="match status" value="2"/>
</dbReference>
<feature type="signal peptide" evidence="2">
    <location>
        <begin position="1"/>
        <end position="19"/>
    </location>
</feature>
<evidence type="ECO:0000313" key="6">
    <source>
        <dbReference type="EMBL" id="CRK95024.1"/>
    </source>
</evidence>
<dbReference type="Pfam" id="PF00372">
    <property type="entry name" value="Hemocyanin_M"/>
    <property type="match status" value="2"/>
</dbReference>
<dbReference type="PROSITE" id="PS00210">
    <property type="entry name" value="HEMOCYANIN_2"/>
    <property type="match status" value="2"/>
</dbReference>
<dbReference type="InterPro" id="IPR005204">
    <property type="entry name" value="Hemocyanin_N"/>
</dbReference>
<dbReference type="Pfam" id="PF03722">
    <property type="entry name" value="Hemocyanin_N"/>
    <property type="match status" value="2"/>
</dbReference>
<keyword evidence="1" id="KW-0758">Storage protein</keyword>
<evidence type="ECO:0000259" key="3">
    <source>
        <dbReference type="Pfam" id="PF00372"/>
    </source>
</evidence>
<keyword evidence="7" id="KW-1185">Reference proteome</keyword>
<dbReference type="PANTHER" id="PTHR11511">
    <property type="entry name" value="LARVAL STORAGE PROTEIN/PHENOLOXIDASE"/>
    <property type="match status" value="1"/>
</dbReference>
<evidence type="ECO:0000259" key="4">
    <source>
        <dbReference type="Pfam" id="PF03722"/>
    </source>
</evidence>
<feature type="domain" description="Hemocyanin C-terminal" evidence="5">
    <location>
        <begin position="413"/>
        <end position="669"/>
    </location>
</feature>
<feature type="domain" description="Hemocyanin N-terminal" evidence="4">
    <location>
        <begin position="695"/>
        <end position="817"/>
    </location>
</feature>
<feature type="chain" id="PRO_5012475693" evidence="2">
    <location>
        <begin position="20"/>
        <end position="1349"/>
    </location>
</feature>
<dbReference type="InterPro" id="IPR037020">
    <property type="entry name" value="Hemocyanin_C_sf"/>
</dbReference>
<organism evidence="6 7">
    <name type="scientific">Clunio marinus</name>
    <dbReference type="NCBI Taxonomy" id="568069"/>
    <lineage>
        <taxon>Eukaryota</taxon>
        <taxon>Metazoa</taxon>
        <taxon>Ecdysozoa</taxon>
        <taxon>Arthropoda</taxon>
        <taxon>Hexapoda</taxon>
        <taxon>Insecta</taxon>
        <taxon>Pterygota</taxon>
        <taxon>Neoptera</taxon>
        <taxon>Endopterygota</taxon>
        <taxon>Diptera</taxon>
        <taxon>Nematocera</taxon>
        <taxon>Chironomoidea</taxon>
        <taxon>Chironomidae</taxon>
        <taxon>Clunio</taxon>
    </lineage>
</organism>
<protein>
    <submittedName>
        <fullName evidence="6">CLUMA_CG008510, isoform A</fullName>
    </submittedName>
</protein>
<dbReference type="InterPro" id="IPR008922">
    <property type="entry name" value="Di-copper_centre_dom_sf"/>
</dbReference>
<sequence length="1349" mass="159831">MRFLWFLLALGCLASIGHGEEYGDEEYLKKQEDLLVGLKYLHQPDWNVEIFELIKNYQIWHDYDNFNNVEKVKNFVNLYKGKRLLQQSEEFNIHNDAHLEEAKALFDVWYNAKDYKTLMTAGYWSRTVVNSDLYFYVVSLIQAHREDLKTFIMPPPYEVNPHLFINGEVIKKAQRLKMQGFYGIEKKDGIYEVTIPMNYTGWYMHMNPEQKLAYFTEDVEYNAFYYNFNLDYPHWMEGKPYGLDKDRRGDVYISFHHQLTARYYLERLSNDLGHIPAFNWREPIKSGYYSPLMLHTAKQFNTRPNFYNLYTEGNHKFIQEAEDRERRLRDIVDKGFFMFNGKKVPVADPDDVNTLGNLIQGNPDVEEFHHNYHDHILPKFIENPATAVRDPLFYQFTKNLMYNYWRFISHLKPYTKEEIGFKGVKVTSARVDKIKTYFEHFDVDISNALLIEPTTEKHDIKEFNSGAVPFKLDEYRIKAGTVRLNHKPFTFTLNVNSEVDQDAIVRVFIGPKYDEYGNFINFHENRKNFVFIDIFKTHLTVGDNVIDHSTNDIKYYGPPLTSYYELYKHLMSAKKGEEKWAPGILQGRCTFPKHLLVPKGKKGGMTYQFFFVINEYKPPKAELRSNFDIRTSCGIGSGTRFFEERPLLFPIDREIDDTVYYQPNMIFSDSLWIFVALGCLASFVSANLEYGGEEYLEYQKNLLLLFKYVHQPYWNADLHAYGVNYKIWEDYDNYNNVGEVKKFVDLVQRRRLLPRQQHFSLHNEDHLEEVKGFYHVLYNAKDLKTLFKAAFWARFNLHERLFMYVLGLVVSHRTDMTEFILPPPQEYCPYQFISAEVIKKAQQIKMQGFYGREKVNGLYEVIIPMNYSGWTMHMNPDQKLTYFTEDVGFNAFYYNFNLDYPHWMEGKPYGLDTDNRGEIFIAAHHWMSARYYLERLSNDLGHIPGFNWREPIKSGYYQPLMTVNGREMKSRPNFYNLYTNTNPRFIEEAEDRERRIRDIVDKGFFTFGNKKVSVSTPEDLDVLGNLLQGNPDVDEFHHNYHDHILPSFLQNPATAARDPLFYQFHNNLMYSYYRFMSHVKPYTKEEILYPGVKITGVKVDKIETYFENFDVDITNAIEVHPEPEHDNEVPSNAIHFKPDEFYIKARTVRLNHKPFTYTMNVHSDVEKDSLIRVFIGPKFDEYGKFIPFEENRKHFLFIDIFPQKLKAGDNVITHSSDDNMYLGKDMTTYYELYRRLMSAQKGEEKWTPGILQGRCTFPRHLLVPKGKKGGMTFQFYFVISDLPQAFTDLMGKYDFTKSCGVGTGRKFSTDKSMMWPIDRQIDDTVFYQPNMYFQDVEIFFTDENAIRWL</sequence>
<feature type="domain" description="Hemocyanin C-terminal" evidence="5">
    <location>
        <begin position="1081"/>
        <end position="1340"/>
    </location>
</feature>
<dbReference type="PRINTS" id="PR00187">
    <property type="entry name" value="HAEMOCYANIN"/>
</dbReference>